<dbReference type="EMBL" id="MN740152">
    <property type="protein sequence ID" value="QHT90010.1"/>
    <property type="molecule type" value="Genomic_DNA"/>
</dbReference>
<feature type="domain" description="CMP/dCMP-type deaminase" evidence="1">
    <location>
        <begin position="27"/>
        <end position="112"/>
    </location>
</feature>
<evidence type="ECO:0000313" key="2">
    <source>
        <dbReference type="EMBL" id="QHT90010.1"/>
    </source>
</evidence>
<protein>
    <recommendedName>
        <fullName evidence="1">CMP/dCMP-type deaminase domain-containing protein</fullName>
    </recommendedName>
</protein>
<dbReference type="GO" id="GO:0003824">
    <property type="term" value="F:catalytic activity"/>
    <property type="evidence" value="ECO:0007669"/>
    <property type="project" value="InterPro"/>
</dbReference>
<organism evidence="2">
    <name type="scientific">viral metagenome</name>
    <dbReference type="NCBI Taxonomy" id="1070528"/>
    <lineage>
        <taxon>unclassified sequences</taxon>
        <taxon>metagenomes</taxon>
        <taxon>organismal metagenomes</taxon>
    </lineage>
</organism>
<accession>A0A6C0IBP7</accession>
<dbReference type="InterPro" id="IPR016193">
    <property type="entry name" value="Cytidine_deaminase-like"/>
</dbReference>
<dbReference type="Gene3D" id="3.40.140.10">
    <property type="entry name" value="Cytidine Deaminase, domain 2"/>
    <property type="match status" value="1"/>
</dbReference>
<dbReference type="Pfam" id="PF00383">
    <property type="entry name" value="dCMP_cyt_deam_1"/>
    <property type="match status" value="1"/>
</dbReference>
<dbReference type="AlphaFoldDB" id="A0A6C0IBP7"/>
<dbReference type="SUPFAM" id="SSF53927">
    <property type="entry name" value="Cytidine deaminase-like"/>
    <property type="match status" value="1"/>
</dbReference>
<evidence type="ECO:0000259" key="1">
    <source>
        <dbReference type="Pfam" id="PF00383"/>
    </source>
</evidence>
<name>A0A6C0IBP7_9ZZZZ</name>
<dbReference type="InterPro" id="IPR002125">
    <property type="entry name" value="CMP_dCMP_dom"/>
</dbReference>
<reference evidence="2" key="1">
    <citation type="journal article" date="2020" name="Nature">
        <title>Giant virus diversity and host interactions through global metagenomics.</title>
        <authorList>
            <person name="Schulz F."/>
            <person name="Roux S."/>
            <person name="Paez-Espino D."/>
            <person name="Jungbluth S."/>
            <person name="Walsh D.A."/>
            <person name="Denef V.J."/>
            <person name="McMahon K.D."/>
            <person name="Konstantinidis K.T."/>
            <person name="Eloe-Fadrosh E.A."/>
            <person name="Kyrpides N.C."/>
            <person name="Woyke T."/>
        </authorList>
    </citation>
    <scope>NUCLEOTIDE SEQUENCE</scope>
    <source>
        <strain evidence="2">GVMAG-M-3300023184-62</strain>
    </source>
</reference>
<proteinExistence type="predicted"/>
<sequence>MNSFVPNILEDKAIMNLIHAHKMSIHVAIIVKRNKVIAMATNKVGTRSRGVGWSDRTIHAEKNVVRELGDYAQLRDATMYVIRISRSKDAHGNDKVQNSEPCHDCHLFLEKCIKKYGLSRVFYSTTQFVELDIENRPLKRTPAAPLTVGRK</sequence>